<gene>
    <name evidence="2" type="ORF">PoMZ_12118</name>
</gene>
<feature type="region of interest" description="Disordered" evidence="1">
    <location>
        <begin position="148"/>
        <end position="178"/>
    </location>
</feature>
<dbReference type="Proteomes" id="UP000294847">
    <property type="component" value="Chromosome 5"/>
</dbReference>
<sequence length="178" mass="20259">MKIQNLSVIITAAMAFPSTNGHADNVKLAHNNANLSDKTYHYSTYELSNGEWVHRPEYSKGTKPGGYEGILGRPYFIHLDKYCNPSYPDSKTVYIRVHNDDVINRAYRTGFPIEEEVEGVEVKEVKKEVKREVSKQVNRDQGIYIRREARRSGENGSQLPRRTANEKSHSLAAASLYI</sequence>
<dbReference type="EMBL" id="CP034208">
    <property type="protein sequence ID" value="QBZ63221.1"/>
    <property type="molecule type" value="Genomic_DNA"/>
</dbReference>
<evidence type="ECO:0000313" key="2">
    <source>
        <dbReference type="EMBL" id="QBZ63221.1"/>
    </source>
</evidence>
<protein>
    <submittedName>
        <fullName evidence="2">Uncharacterized protein</fullName>
    </submittedName>
</protein>
<organism evidence="2 3">
    <name type="scientific">Pyricularia oryzae</name>
    <name type="common">Rice blast fungus</name>
    <name type="synonym">Magnaporthe oryzae</name>
    <dbReference type="NCBI Taxonomy" id="318829"/>
    <lineage>
        <taxon>Eukaryota</taxon>
        <taxon>Fungi</taxon>
        <taxon>Dikarya</taxon>
        <taxon>Ascomycota</taxon>
        <taxon>Pezizomycotina</taxon>
        <taxon>Sordariomycetes</taxon>
        <taxon>Sordariomycetidae</taxon>
        <taxon>Magnaporthales</taxon>
        <taxon>Pyriculariaceae</taxon>
        <taxon>Pyricularia</taxon>
    </lineage>
</organism>
<evidence type="ECO:0000313" key="3">
    <source>
        <dbReference type="Proteomes" id="UP000294847"/>
    </source>
</evidence>
<name>A0A4P7NLZ7_PYROR</name>
<dbReference type="AlphaFoldDB" id="A0A4P7NLZ7"/>
<accession>A0A4P7NLZ7</accession>
<proteinExistence type="predicted"/>
<evidence type="ECO:0000256" key="1">
    <source>
        <dbReference type="SAM" id="MobiDB-lite"/>
    </source>
</evidence>
<reference evidence="2 3" key="1">
    <citation type="journal article" date="2019" name="Mol. Biol. Evol.">
        <title>Blast fungal genomes show frequent chromosomal changes, gene gains and losses, and effector gene turnover.</title>
        <authorList>
            <person name="Gomez Luciano L.B."/>
            <person name="Jason Tsai I."/>
            <person name="Chuma I."/>
            <person name="Tosa Y."/>
            <person name="Chen Y.H."/>
            <person name="Li J.Y."/>
            <person name="Li M.Y."/>
            <person name="Jade Lu M.Y."/>
            <person name="Nakayashiki H."/>
            <person name="Li W.H."/>
        </authorList>
    </citation>
    <scope>NUCLEOTIDE SEQUENCE [LARGE SCALE GENOMIC DNA]</scope>
    <source>
        <strain evidence="2">MZ5-1-6</strain>
    </source>
</reference>